<keyword evidence="1" id="KW-0472">Membrane</keyword>
<evidence type="ECO:0000313" key="2">
    <source>
        <dbReference type="EMBL" id="TGY89760.1"/>
    </source>
</evidence>
<feature type="transmembrane region" description="Helical" evidence="1">
    <location>
        <begin position="105"/>
        <end position="126"/>
    </location>
</feature>
<gene>
    <name evidence="2" type="ORF">E5163_01055</name>
</gene>
<feature type="transmembrane region" description="Helical" evidence="1">
    <location>
        <begin position="20"/>
        <end position="46"/>
    </location>
</feature>
<reference evidence="2 3" key="1">
    <citation type="journal article" date="2017" name="Int. J. Syst. Evol. Microbiol.">
        <title>Marinicauda algicola sp. nov., isolated from a marine red alga Rhodosorus marinus.</title>
        <authorList>
            <person name="Jeong S.E."/>
            <person name="Jeon S.H."/>
            <person name="Chun B.H."/>
            <person name="Kim D.W."/>
            <person name="Jeon C.O."/>
        </authorList>
    </citation>
    <scope>NUCLEOTIDE SEQUENCE [LARGE SCALE GENOMIC DNA]</scope>
    <source>
        <strain evidence="2 3">JCM 31718</strain>
    </source>
</reference>
<evidence type="ECO:0000256" key="1">
    <source>
        <dbReference type="SAM" id="Phobius"/>
    </source>
</evidence>
<evidence type="ECO:0000313" key="3">
    <source>
        <dbReference type="Proteomes" id="UP000308054"/>
    </source>
</evidence>
<dbReference type="EMBL" id="SRXW01000001">
    <property type="protein sequence ID" value="TGY89760.1"/>
    <property type="molecule type" value="Genomic_DNA"/>
</dbReference>
<dbReference type="PANTHER" id="PTHR42709:SF11">
    <property type="entry name" value="DEDA FAMILY PROTEIN"/>
    <property type="match status" value="1"/>
</dbReference>
<dbReference type="Proteomes" id="UP000308054">
    <property type="component" value="Unassembled WGS sequence"/>
</dbReference>
<dbReference type="GO" id="GO:0005886">
    <property type="term" value="C:plasma membrane"/>
    <property type="evidence" value="ECO:0007669"/>
    <property type="project" value="TreeGrafter"/>
</dbReference>
<dbReference type="AlphaFoldDB" id="A0A4S2H2D4"/>
<dbReference type="PANTHER" id="PTHR42709">
    <property type="entry name" value="ALKALINE PHOSPHATASE LIKE PROTEIN"/>
    <property type="match status" value="1"/>
</dbReference>
<keyword evidence="1" id="KW-1133">Transmembrane helix</keyword>
<sequence>MAETISTRIARWAQSRHGPLALFFASIAESTLVPVPIEMVMAPLMLADRARIWLYAGATLAGCVAGSTLAYLTGLFFFETAGEALIDMLGQQGAYARFRDFAARYGGWATAFIAITPIPLVTAGLGAGAAKMNFALFIAIVTAMRFVRYFGIGALVAVFGEAFVRVVRERLESRRARRIAWAVTLAALAGLAAWVFL</sequence>
<dbReference type="OrthoDB" id="9810270at2"/>
<feature type="transmembrane region" description="Helical" evidence="1">
    <location>
        <begin position="52"/>
        <end position="78"/>
    </location>
</feature>
<keyword evidence="3" id="KW-1185">Reference proteome</keyword>
<name>A0A4S2H2D4_9PROT</name>
<accession>A0A4S2H2D4</accession>
<feature type="transmembrane region" description="Helical" evidence="1">
    <location>
        <begin position="146"/>
        <end position="167"/>
    </location>
</feature>
<dbReference type="RefSeq" id="WP_135994258.1">
    <property type="nucleotide sequence ID" value="NZ_CP071057.1"/>
</dbReference>
<feature type="transmembrane region" description="Helical" evidence="1">
    <location>
        <begin position="179"/>
        <end position="196"/>
    </location>
</feature>
<comment type="caution">
    <text evidence="2">The sequence shown here is derived from an EMBL/GenBank/DDBJ whole genome shotgun (WGS) entry which is preliminary data.</text>
</comment>
<protein>
    <submittedName>
        <fullName evidence="2">DedA family protein</fullName>
    </submittedName>
</protein>
<proteinExistence type="predicted"/>
<organism evidence="2 3">
    <name type="scientific">Marinicauda algicola</name>
    <dbReference type="NCBI Taxonomy" id="2029849"/>
    <lineage>
        <taxon>Bacteria</taxon>
        <taxon>Pseudomonadati</taxon>
        <taxon>Pseudomonadota</taxon>
        <taxon>Alphaproteobacteria</taxon>
        <taxon>Maricaulales</taxon>
        <taxon>Maricaulaceae</taxon>
        <taxon>Marinicauda</taxon>
    </lineage>
</organism>
<keyword evidence="1" id="KW-0812">Transmembrane</keyword>
<dbReference type="InterPro" id="IPR051311">
    <property type="entry name" value="DedA_domain"/>
</dbReference>